<organism evidence="2 3">
    <name type="scientific">Cinchona calisaya</name>
    <dbReference type="NCBI Taxonomy" id="153742"/>
    <lineage>
        <taxon>Eukaryota</taxon>
        <taxon>Viridiplantae</taxon>
        <taxon>Streptophyta</taxon>
        <taxon>Embryophyta</taxon>
        <taxon>Tracheophyta</taxon>
        <taxon>Spermatophyta</taxon>
        <taxon>Magnoliopsida</taxon>
        <taxon>eudicotyledons</taxon>
        <taxon>Gunneridae</taxon>
        <taxon>Pentapetalae</taxon>
        <taxon>asterids</taxon>
        <taxon>lamiids</taxon>
        <taxon>Gentianales</taxon>
        <taxon>Rubiaceae</taxon>
        <taxon>Cinchonoideae</taxon>
        <taxon>Cinchoneae</taxon>
        <taxon>Cinchona</taxon>
    </lineage>
</organism>
<dbReference type="EMBL" id="JBJUIK010000002">
    <property type="protein sequence ID" value="KAL3534925.1"/>
    <property type="molecule type" value="Genomic_DNA"/>
</dbReference>
<keyword evidence="1" id="KW-0175">Coiled coil</keyword>
<evidence type="ECO:0000313" key="2">
    <source>
        <dbReference type="EMBL" id="KAL3534925.1"/>
    </source>
</evidence>
<keyword evidence="3" id="KW-1185">Reference proteome</keyword>
<reference evidence="2 3" key="1">
    <citation type="submission" date="2024-11" db="EMBL/GenBank/DDBJ databases">
        <title>A near-complete genome assembly of Cinchona calisaya.</title>
        <authorList>
            <person name="Lian D.C."/>
            <person name="Zhao X.W."/>
            <person name="Wei L."/>
        </authorList>
    </citation>
    <scope>NUCLEOTIDE SEQUENCE [LARGE SCALE GENOMIC DNA]</scope>
    <source>
        <tissue evidence="2">Nenye</tissue>
    </source>
</reference>
<dbReference type="Proteomes" id="UP001630127">
    <property type="component" value="Unassembled WGS sequence"/>
</dbReference>
<proteinExistence type="predicted"/>
<name>A0ABD3AUM8_9GENT</name>
<accession>A0ABD3AUM8</accession>
<dbReference type="AlphaFoldDB" id="A0ABD3AUM8"/>
<protein>
    <submittedName>
        <fullName evidence="2">Uncharacterized protein</fullName>
    </submittedName>
</protein>
<sequence>MDILTLKCLIKTFFENTDAYNSVEVSLDGKMSQESYEGLLSAAQQNLHTIEMQEREQIKSVEDLDAQMAQLRNKKAELKEQLEHLCARRKEKNLILNQSEESLKKTQVKVTGLKEEIQKVEKTTPICRRCEGSRQNGASA</sequence>
<gene>
    <name evidence="2" type="ORF">ACH5RR_003386</name>
</gene>
<evidence type="ECO:0000256" key="1">
    <source>
        <dbReference type="SAM" id="Coils"/>
    </source>
</evidence>
<comment type="caution">
    <text evidence="2">The sequence shown here is derived from an EMBL/GenBank/DDBJ whole genome shotgun (WGS) entry which is preliminary data.</text>
</comment>
<feature type="coiled-coil region" evidence="1">
    <location>
        <begin position="54"/>
        <end position="123"/>
    </location>
</feature>
<evidence type="ECO:0000313" key="3">
    <source>
        <dbReference type="Proteomes" id="UP001630127"/>
    </source>
</evidence>